<dbReference type="InterPro" id="IPR051328">
    <property type="entry name" value="T7SS_ABC-Transporter"/>
</dbReference>
<dbReference type="RefSeq" id="WP_144261982.1">
    <property type="nucleotide sequence ID" value="NZ_QMDX01000005.1"/>
</dbReference>
<accession>A0A554N949</accession>
<dbReference type="PANTHER" id="PTHR43077:SF10">
    <property type="entry name" value="TRANSPORT PERMEASE PROTEIN"/>
    <property type="match status" value="1"/>
</dbReference>
<feature type="transmembrane region" description="Helical" evidence="5">
    <location>
        <begin position="202"/>
        <end position="223"/>
    </location>
</feature>
<name>A0A554N949_9EURY</name>
<keyword evidence="2 5" id="KW-0812">Transmembrane</keyword>
<evidence type="ECO:0000256" key="3">
    <source>
        <dbReference type="ARBA" id="ARBA00022989"/>
    </source>
</evidence>
<dbReference type="OrthoDB" id="102449at2157"/>
<comment type="subcellular location">
    <subcellularLocation>
        <location evidence="1">Membrane</location>
        <topology evidence="1">Multi-pass membrane protein</topology>
    </subcellularLocation>
</comment>
<keyword evidence="8" id="KW-1185">Reference proteome</keyword>
<feature type="transmembrane region" description="Helical" evidence="5">
    <location>
        <begin position="161"/>
        <end position="182"/>
    </location>
</feature>
<dbReference type="InterPro" id="IPR013525">
    <property type="entry name" value="ABC2_TM"/>
</dbReference>
<dbReference type="PANTHER" id="PTHR43077">
    <property type="entry name" value="TRANSPORT PERMEASE YVFS-RELATED"/>
    <property type="match status" value="1"/>
</dbReference>
<evidence type="ECO:0000259" key="6">
    <source>
        <dbReference type="Pfam" id="PF12698"/>
    </source>
</evidence>
<feature type="transmembrane region" description="Helical" evidence="5">
    <location>
        <begin position="330"/>
        <end position="352"/>
    </location>
</feature>
<dbReference type="Proteomes" id="UP000319894">
    <property type="component" value="Unassembled WGS sequence"/>
</dbReference>
<sequence length="356" mass="38440">MSLRTILRKELLWSRHRALALLFVLVLLPAAFAGASVFFQSTLPKDAPVAVVVEDDAVSGAEYDVVAASFRLFSRPVRYDSEARALRDLERETVYAVVSVPPDLGDPAVDRVNMTVTIDGDMTPYREPSGALVSVVSATMNRQLDTRVVVDREVRGEERKLASYLLPSFLQILVFTFAFAYLPYNLASEEAVLDRLRVETSLDAVVAGKLLFFTGLLAVPLLVFHGLGLGLGYGVNLLAPGAILAYGLTFLACGAIATAVTFASGFGTTGRLLNVLVLFAFLGFSGLVYPAGFFSPLRRGVVRLMPTHYAMVVVRGTTLRDLPPAEFGTWLGGVALFALAALVPLKLAMIAYERGT</sequence>
<evidence type="ECO:0000256" key="4">
    <source>
        <dbReference type="ARBA" id="ARBA00023136"/>
    </source>
</evidence>
<dbReference type="InParanoid" id="A0A554N949"/>
<dbReference type="Pfam" id="PF12698">
    <property type="entry name" value="ABC2_membrane_3"/>
    <property type="match status" value="1"/>
</dbReference>
<organism evidence="7 8">
    <name type="scientific">Haloglomus irregulare</name>
    <dbReference type="NCBI Taxonomy" id="2234134"/>
    <lineage>
        <taxon>Archaea</taxon>
        <taxon>Methanobacteriati</taxon>
        <taxon>Methanobacteriota</taxon>
        <taxon>Stenosarchaea group</taxon>
        <taxon>Halobacteria</taxon>
        <taxon>Halobacteriales</taxon>
        <taxon>Natronomonadaceae</taxon>
        <taxon>Haloglomus</taxon>
    </lineage>
</organism>
<proteinExistence type="predicted"/>
<dbReference type="AlphaFoldDB" id="A0A554N949"/>
<evidence type="ECO:0000256" key="5">
    <source>
        <dbReference type="SAM" id="Phobius"/>
    </source>
</evidence>
<keyword evidence="4 5" id="KW-0472">Membrane</keyword>
<dbReference type="GO" id="GO:0016020">
    <property type="term" value="C:membrane"/>
    <property type="evidence" value="ECO:0007669"/>
    <property type="project" value="UniProtKB-SubCell"/>
</dbReference>
<evidence type="ECO:0000256" key="1">
    <source>
        <dbReference type="ARBA" id="ARBA00004141"/>
    </source>
</evidence>
<comment type="caution">
    <text evidence="7">The sequence shown here is derived from an EMBL/GenBank/DDBJ whole genome shotgun (WGS) entry which is preliminary data.</text>
</comment>
<protein>
    <submittedName>
        <fullName evidence="7">ABC transporter</fullName>
    </submittedName>
</protein>
<keyword evidence="3 5" id="KW-1133">Transmembrane helix</keyword>
<dbReference type="EMBL" id="QMDX01000005">
    <property type="protein sequence ID" value="TSD13934.1"/>
    <property type="molecule type" value="Genomic_DNA"/>
</dbReference>
<evidence type="ECO:0000313" key="7">
    <source>
        <dbReference type="EMBL" id="TSD13934.1"/>
    </source>
</evidence>
<reference evidence="7 8" key="1">
    <citation type="submission" date="2018-06" db="EMBL/GenBank/DDBJ databases">
        <title>Natronomonas sp. F16-60 a new haloarchaeon isolated from a solar saltern of Isla Cristina, Huelva, Spain.</title>
        <authorList>
            <person name="Duran-Viseras A."/>
            <person name="Sanchez-Porro C."/>
            <person name="Ventosa A."/>
        </authorList>
    </citation>
    <scope>NUCLEOTIDE SEQUENCE [LARGE SCALE GENOMIC DNA]</scope>
    <source>
        <strain evidence="7 8">F16-60</strain>
    </source>
</reference>
<gene>
    <name evidence="7" type="ORF">DP107_09805</name>
</gene>
<feature type="transmembrane region" description="Helical" evidence="5">
    <location>
        <begin position="243"/>
        <end position="263"/>
    </location>
</feature>
<dbReference type="GO" id="GO:0140359">
    <property type="term" value="F:ABC-type transporter activity"/>
    <property type="evidence" value="ECO:0007669"/>
    <property type="project" value="InterPro"/>
</dbReference>
<feature type="domain" description="ABC-2 type transporter transmembrane" evidence="6">
    <location>
        <begin position="21"/>
        <end position="342"/>
    </location>
</feature>
<feature type="transmembrane region" description="Helical" evidence="5">
    <location>
        <begin position="275"/>
        <end position="295"/>
    </location>
</feature>
<evidence type="ECO:0000256" key="2">
    <source>
        <dbReference type="ARBA" id="ARBA00022692"/>
    </source>
</evidence>
<evidence type="ECO:0000313" key="8">
    <source>
        <dbReference type="Proteomes" id="UP000319894"/>
    </source>
</evidence>